<protein>
    <recommendedName>
        <fullName evidence="2">Peptidase C14 caspase domain-containing protein</fullName>
    </recommendedName>
</protein>
<dbReference type="GO" id="GO:0005737">
    <property type="term" value="C:cytoplasm"/>
    <property type="evidence" value="ECO:0007669"/>
    <property type="project" value="TreeGrafter"/>
</dbReference>
<evidence type="ECO:0000256" key="1">
    <source>
        <dbReference type="ARBA" id="ARBA00009005"/>
    </source>
</evidence>
<dbReference type="PANTHER" id="PTHR48104">
    <property type="entry name" value="METACASPASE-4"/>
    <property type="match status" value="1"/>
</dbReference>
<name>A0AAN7A7U6_9PEZI</name>
<dbReference type="EMBL" id="MU866197">
    <property type="protein sequence ID" value="KAK4176440.1"/>
    <property type="molecule type" value="Genomic_DNA"/>
</dbReference>
<feature type="domain" description="Peptidase C14 caspase" evidence="2">
    <location>
        <begin position="37"/>
        <end position="303"/>
    </location>
</feature>
<reference evidence="3" key="2">
    <citation type="submission" date="2023-05" db="EMBL/GenBank/DDBJ databases">
        <authorList>
            <consortium name="Lawrence Berkeley National Laboratory"/>
            <person name="Steindorff A."/>
            <person name="Hensen N."/>
            <person name="Bonometti L."/>
            <person name="Westerberg I."/>
            <person name="Brannstrom I.O."/>
            <person name="Guillou S."/>
            <person name="Cros-Aarteil S."/>
            <person name="Calhoun S."/>
            <person name="Haridas S."/>
            <person name="Kuo A."/>
            <person name="Mondo S."/>
            <person name="Pangilinan J."/>
            <person name="Riley R."/>
            <person name="Labutti K."/>
            <person name="Andreopoulos B."/>
            <person name="Lipzen A."/>
            <person name="Chen C."/>
            <person name="Yanf M."/>
            <person name="Daum C."/>
            <person name="Ng V."/>
            <person name="Clum A."/>
            <person name="Ohm R."/>
            <person name="Martin F."/>
            <person name="Silar P."/>
            <person name="Natvig D."/>
            <person name="Lalanne C."/>
            <person name="Gautier V."/>
            <person name="Ament-Velasquez S.L."/>
            <person name="Kruys A."/>
            <person name="Hutchinson M.I."/>
            <person name="Powell A.J."/>
            <person name="Barry K."/>
            <person name="Miller A.N."/>
            <person name="Grigoriev I.V."/>
            <person name="Debuchy R."/>
            <person name="Gladieux P."/>
            <person name="Thoren M.H."/>
            <person name="Johannesson H."/>
        </authorList>
    </citation>
    <scope>NUCLEOTIDE SEQUENCE</scope>
    <source>
        <strain evidence="3">CBS 892.96</strain>
    </source>
</reference>
<dbReference type="Proteomes" id="UP001302321">
    <property type="component" value="Unassembled WGS sequence"/>
</dbReference>
<dbReference type="Pfam" id="PF00656">
    <property type="entry name" value="Peptidase_C14"/>
    <property type="match status" value="1"/>
</dbReference>
<comment type="caution">
    <text evidence="3">The sequence shown here is derived from an EMBL/GenBank/DDBJ whole genome shotgun (WGS) entry which is preliminary data.</text>
</comment>
<dbReference type="PANTHER" id="PTHR48104:SF30">
    <property type="entry name" value="METACASPASE-1"/>
    <property type="match status" value="1"/>
</dbReference>
<dbReference type="AlphaFoldDB" id="A0AAN7A7U6"/>
<evidence type="ECO:0000313" key="4">
    <source>
        <dbReference type="Proteomes" id="UP001302321"/>
    </source>
</evidence>
<dbReference type="GO" id="GO:0004197">
    <property type="term" value="F:cysteine-type endopeptidase activity"/>
    <property type="evidence" value="ECO:0007669"/>
    <property type="project" value="InterPro"/>
</dbReference>
<keyword evidence="4" id="KW-1185">Reference proteome</keyword>
<evidence type="ECO:0000259" key="2">
    <source>
        <dbReference type="Pfam" id="PF00656"/>
    </source>
</evidence>
<reference evidence="3" key="1">
    <citation type="journal article" date="2023" name="Mol. Phylogenet. Evol.">
        <title>Genome-scale phylogeny and comparative genomics of the fungal order Sordariales.</title>
        <authorList>
            <person name="Hensen N."/>
            <person name="Bonometti L."/>
            <person name="Westerberg I."/>
            <person name="Brannstrom I.O."/>
            <person name="Guillou S."/>
            <person name="Cros-Aarteil S."/>
            <person name="Calhoun S."/>
            <person name="Haridas S."/>
            <person name="Kuo A."/>
            <person name="Mondo S."/>
            <person name="Pangilinan J."/>
            <person name="Riley R."/>
            <person name="LaButti K."/>
            <person name="Andreopoulos B."/>
            <person name="Lipzen A."/>
            <person name="Chen C."/>
            <person name="Yan M."/>
            <person name="Daum C."/>
            <person name="Ng V."/>
            <person name="Clum A."/>
            <person name="Steindorff A."/>
            <person name="Ohm R.A."/>
            <person name="Martin F."/>
            <person name="Silar P."/>
            <person name="Natvig D.O."/>
            <person name="Lalanne C."/>
            <person name="Gautier V."/>
            <person name="Ament-Velasquez S.L."/>
            <person name="Kruys A."/>
            <person name="Hutchinson M.I."/>
            <person name="Powell A.J."/>
            <person name="Barry K."/>
            <person name="Miller A.N."/>
            <person name="Grigoriev I.V."/>
            <person name="Debuchy R."/>
            <person name="Gladieux P."/>
            <person name="Hiltunen Thoren M."/>
            <person name="Johannesson H."/>
        </authorList>
    </citation>
    <scope>NUCLEOTIDE SEQUENCE</scope>
    <source>
        <strain evidence="3">CBS 892.96</strain>
    </source>
</reference>
<proteinExistence type="inferred from homology"/>
<organism evidence="3 4">
    <name type="scientific">Triangularia setosa</name>
    <dbReference type="NCBI Taxonomy" id="2587417"/>
    <lineage>
        <taxon>Eukaryota</taxon>
        <taxon>Fungi</taxon>
        <taxon>Dikarya</taxon>
        <taxon>Ascomycota</taxon>
        <taxon>Pezizomycotina</taxon>
        <taxon>Sordariomycetes</taxon>
        <taxon>Sordariomycetidae</taxon>
        <taxon>Sordariales</taxon>
        <taxon>Podosporaceae</taxon>
        <taxon>Triangularia</taxon>
    </lineage>
</organism>
<dbReference type="InterPro" id="IPR011600">
    <property type="entry name" value="Pept_C14_caspase"/>
</dbReference>
<gene>
    <name evidence="3" type="ORF">QBC36DRAFT_329259</name>
</gene>
<dbReference type="GO" id="GO:0006508">
    <property type="term" value="P:proteolysis"/>
    <property type="evidence" value="ECO:0007669"/>
    <property type="project" value="InterPro"/>
</dbReference>
<evidence type="ECO:0000313" key="3">
    <source>
        <dbReference type="EMBL" id="KAK4176440.1"/>
    </source>
</evidence>
<dbReference type="InterPro" id="IPR050452">
    <property type="entry name" value="Metacaspase"/>
</dbReference>
<sequence>MVTYSSPEATCWAVIIGSGVATERSLTADSSLITVDRSLDGAVEDVAAIENFLTSQSQTIKLDIKSLKGSKAPSTSIAGAPYPPRPAEEAAIWPTFNNVCAGLMRIIQLGIPGDRVYIHFSGHGTRRRDDGAVAMVLYDPICGVSYLSGTQLRQAIHRMVEKRLLVTLVLDCCFSGSVLRATHGLENSQVRFIEYDPDADVHQKDNVFQSLSSNEPNGLRDSTLTLGRFLDPKGYAIFTACGPHETAHEVRFQDGVCRGAFSYFWTDSLATFQRRGASCTHQPLHQHIRARFRCYFHQQTPMLFGNKDHHLFGVTAAANTLGAASLISVYRENQSGRLILDAGQAHGVHQDDVYALYPSHAEVRRKPSPATATTTAKVIAVDSLTSELQPTNSRAENHAIIQPGTPWKADLLTSLSPQKIFIHTAPEILSSLSTHVLPPYLDFSSTEPPLFLVTAPTPTTFTITPTSSTSSSYLFGPPTTILTTATTLLPTLDHLSRYKFFERLDNRTPSPTFESSFSLEADPRRHPAPGPDGVYEVAHGTDFVLRMTNRSVNGNPCHVALFLLSPVWEVRNLVAAEGGDATLIVEPCDDGGEGMELPLEMTVPPPRGGGERLESKGANMTEDVIKVFVLAGPAAFPAVVLGPLVVDGDGNEERGGEDGGLGRVLEVLDGQHGERDGGRKGWWCCKSFSVRTLREGGGIRSVG</sequence>
<comment type="similarity">
    <text evidence="1">Belongs to the peptidase C14B family.</text>
</comment>
<dbReference type="Gene3D" id="3.40.50.1460">
    <property type="match status" value="1"/>
</dbReference>
<accession>A0AAN7A7U6</accession>